<dbReference type="SUPFAM" id="SSF56672">
    <property type="entry name" value="DNA/RNA polymerases"/>
    <property type="match status" value="1"/>
</dbReference>
<dbReference type="EMBL" id="AVOT02128420">
    <property type="protein sequence ID" value="MBW0587831.1"/>
    <property type="molecule type" value="Genomic_DNA"/>
</dbReference>
<protein>
    <recommendedName>
        <fullName evidence="1">Reverse transcriptase/retrotransposon-derived protein RNase H-like domain-containing protein</fullName>
    </recommendedName>
</protein>
<organism evidence="2 3">
    <name type="scientific">Austropuccinia psidii MF-1</name>
    <dbReference type="NCBI Taxonomy" id="1389203"/>
    <lineage>
        <taxon>Eukaryota</taxon>
        <taxon>Fungi</taxon>
        <taxon>Dikarya</taxon>
        <taxon>Basidiomycota</taxon>
        <taxon>Pucciniomycotina</taxon>
        <taxon>Pucciniomycetes</taxon>
        <taxon>Pucciniales</taxon>
        <taxon>Sphaerophragmiaceae</taxon>
        <taxon>Austropuccinia</taxon>
    </lineage>
</organism>
<dbReference type="Gene3D" id="3.30.70.270">
    <property type="match status" value="1"/>
</dbReference>
<dbReference type="InterPro" id="IPR051320">
    <property type="entry name" value="Viral_Replic_Matur_Polypro"/>
</dbReference>
<dbReference type="Proteomes" id="UP000765509">
    <property type="component" value="Unassembled WGS sequence"/>
</dbReference>
<reference evidence="2" key="1">
    <citation type="submission" date="2021-03" db="EMBL/GenBank/DDBJ databases">
        <title>Draft genome sequence of rust myrtle Austropuccinia psidii MF-1, a brazilian biotype.</title>
        <authorList>
            <person name="Quecine M.C."/>
            <person name="Pachon D.M.R."/>
            <person name="Bonatelli M.L."/>
            <person name="Correr F.H."/>
            <person name="Franceschini L.M."/>
            <person name="Leite T.F."/>
            <person name="Margarido G.R.A."/>
            <person name="Almeida C.A."/>
            <person name="Ferrarezi J.A."/>
            <person name="Labate C.A."/>
        </authorList>
    </citation>
    <scope>NUCLEOTIDE SEQUENCE</scope>
    <source>
        <strain evidence="2">MF-1</strain>
    </source>
</reference>
<dbReference type="Pfam" id="PF17919">
    <property type="entry name" value="RT_RNaseH_2"/>
    <property type="match status" value="1"/>
</dbReference>
<dbReference type="PANTHER" id="PTHR33064:SF37">
    <property type="entry name" value="RIBONUCLEASE H"/>
    <property type="match status" value="1"/>
</dbReference>
<evidence type="ECO:0000259" key="1">
    <source>
        <dbReference type="Pfam" id="PF17919"/>
    </source>
</evidence>
<dbReference type="InterPro" id="IPR043128">
    <property type="entry name" value="Rev_trsase/Diguanyl_cyclase"/>
</dbReference>
<name>A0A9Q3KX83_9BASI</name>
<proteinExistence type="predicted"/>
<dbReference type="PANTHER" id="PTHR33064">
    <property type="entry name" value="POL PROTEIN"/>
    <property type="match status" value="1"/>
</dbReference>
<evidence type="ECO:0000313" key="3">
    <source>
        <dbReference type="Proteomes" id="UP000765509"/>
    </source>
</evidence>
<dbReference type="AlphaFoldDB" id="A0A9Q3KX83"/>
<accession>A0A9Q3KX83</accession>
<dbReference type="InterPro" id="IPR043502">
    <property type="entry name" value="DNA/RNA_pol_sf"/>
</dbReference>
<feature type="domain" description="Reverse transcriptase/retrotransposon-derived protein RNase H-like" evidence="1">
    <location>
        <begin position="46"/>
        <end position="129"/>
    </location>
</feature>
<evidence type="ECO:0000313" key="2">
    <source>
        <dbReference type="EMBL" id="MBW0587831.1"/>
    </source>
</evidence>
<keyword evidence="3" id="KW-1185">Reference proteome</keyword>
<sequence length="129" mass="15068">MPQNRKEMMSFLGLSSYYRQHLKEFAILARSFYSICDQQTVFEMMQERIQAYEKIIYALTNAPLLLMPDWKLPFKLYIDECGEGPGAALYQVRIVNDKSYEVPICFISRQIKPTEARYGASQMECLCLV</sequence>
<dbReference type="InterPro" id="IPR041577">
    <property type="entry name" value="RT_RNaseH_2"/>
</dbReference>
<comment type="caution">
    <text evidence="2">The sequence shown here is derived from an EMBL/GenBank/DDBJ whole genome shotgun (WGS) entry which is preliminary data.</text>
</comment>
<gene>
    <name evidence="2" type="ORF">O181_127546</name>
</gene>